<reference evidence="2 3" key="1">
    <citation type="submission" date="2013-12" db="EMBL/GenBank/DDBJ databases">
        <authorList>
            <person name="Stott M."/>
        </authorList>
    </citation>
    <scope>NUCLEOTIDE SEQUENCE [LARGE SCALE GENOMIC DNA]</scope>
    <source>
        <strain evidence="2 3">K22</strain>
    </source>
</reference>
<evidence type="ECO:0000313" key="3">
    <source>
        <dbReference type="Proteomes" id="UP000031518"/>
    </source>
</evidence>
<reference evidence="2 3" key="2">
    <citation type="submission" date="2015-01" db="EMBL/GenBank/DDBJ databases">
        <title>Complete genome sequence of Pyrinomonas methylaliphatogenes type strain K22T.</title>
        <authorList>
            <person name="Lee K.C.Y."/>
            <person name="Power J.F."/>
            <person name="Dunfield P.F."/>
            <person name="Morgan X.C."/>
            <person name="Huttenhower C."/>
            <person name="Stott M.B."/>
        </authorList>
    </citation>
    <scope>NUCLEOTIDE SEQUENCE [LARGE SCALE GENOMIC DNA]</scope>
    <source>
        <strain evidence="2 3">K22</strain>
    </source>
</reference>
<gene>
    <name evidence="2" type="ORF">PYK22_00364</name>
</gene>
<feature type="domain" description="HTH arsR-type" evidence="1">
    <location>
        <begin position="7"/>
        <end position="85"/>
    </location>
</feature>
<dbReference type="STRING" id="454194.PYK22_00364"/>
<sequence>MGAFDQRFFCSTRGRIVLLLRRQRATVTELAERLELTDNAVRAHLLALERDGLVRQSGIRRGRRKPHYAYELTPEAERLFPKAYDELLNELLSKLKGRISAEALGEALSEVGRSLAARWTREDSPSEGASIEERARRVLEMIELLGGVAELRAEADGWVIDSRICPFAAVVSQHPEVCRVVASLVAEAIGEGYRVYGSCDRVEWPHCWFKLAESRAGG</sequence>
<dbReference type="InterPro" id="IPR036388">
    <property type="entry name" value="WH-like_DNA-bd_sf"/>
</dbReference>
<dbReference type="GO" id="GO:0003700">
    <property type="term" value="F:DNA-binding transcription factor activity"/>
    <property type="evidence" value="ECO:0007669"/>
    <property type="project" value="InterPro"/>
</dbReference>
<dbReference type="OrthoDB" id="1551220at2"/>
<dbReference type="CDD" id="cd00090">
    <property type="entry name" value="HTH_ARSR"/>
    <property type="match status" value="1"/>
</dbReference>
<evidence type="ECO:0000313" key="2">
    <source>
        <dbReference type="EMBL" id="CDM64371.1"/>
    </source>
</evidence>
<dbReference type="InterPro" id="IPR011991">
    <property type="entry name" value="ArsR-like_HTH"/>
</dbReference>
<evidence type="ECO:0000259" key="1">
    <source>
        <dbReference type="SMART" id="SM00418"/>
    </source>
</evidence>
<dbReference type="SMART" id="SM00418">
    <property type="entry name" value="HTH_ARSR"/>
    <property type="match status" value="1"/>
</dbReference>
<dbReference type="Gene3D" id="1.10.10.10">
    <property type="entry name" value="Winged helix-like DNA-binding domain superfamily/Winged helix DNA-binding domain"/>
    <property type="match status" value="1"/>
</dbReference>
<protein>
    <submittedName>
        <fullName evidence="2">Predicted transcriptional regulator</fullName>
    </submittedName>
</protein>
<dbReference type="InterPro" id="IPR036390">
    <property type="entry name" value="WH_DNA-bd_sf"/>
</dbReference>
<proteinExistence type="predicted"/>
<dbReference type="SUPFAM" id="SSF46785">
    <property type="entry name" value="Winged helix' DNA-binding domain"/>
    <property type="match status" value="1"/>
</dbReference>
<organism evidence="2 3">
    <name type="scientific">Pyrinomonas methylaliphatogenes</name>
    <dbReference type="NCBI Taxonomy" id="454194"/>
    <lineage>
        <taxon>Bacteria</taxon>
        <taxon>Pseudomonadati</taxon>
        <taxon>Acidobacteriota</taxon>
        <taxon>Blastocatellia</taxon>
        <taxon>Blastocatellales</taxon>
        <taxon>Pyrinomonadaceae</taxon>
        <taxon>Pyrinomonas</taxon>
    </lineage>
</organism>
<dbReference type="Proteomes" id="UP000031518">
    <property type="component" value="Unassembled WGS sequence"/>
</dbReference>
<dbReference type="AlphaFoldDB" id="A0A0B6WTK4"/>
<dbReference type="EMBL" id="CBXV010000002">
    <property type="protein sequence ID" value="CDM64371.1"/>
    <property type="molecule type" value="Genomic_DNA"/>
</dbReference>
<dbReference type="RefSeq" id="WP_060635223.1">
    <property type="nucleotide sequence ID" value="NZ_CBXV010000002.1"/>
</dbReference>
<dbReference type="InterPro" id="IPR001845">
    <property type="entry name" value="HTH_ArsR_DNA-bd_dom"/>
</dbReference>
<name>A0A0B6WTK4_9BACT</name>
<dbReference type="Pfam" id="PF01022">
    <property type="entry name" value="HTH_5"/>
    <property type="match status" value="1"/>
</dbReference>
<accession>A0A0B6WTK4</accession>
<keyword evidence="3" id="KW-1185">Reference proteome</keyword>